<feature type="region of interest" description="Disordered" evidence="2">
    <location>
        <begin position="300"/>
        <end position="323"/>
    </location>
</feature>
<evidence type="ECO:0000313" key="4">
    <source>
        <dbReference type="Proteomes" id="UP001365542"/>
    </source>
</evidence>
<name>A0AAV9WY68_9PEZI</name>
<proteinExistence type="predicted"/>
<gene>
    <name evidence="3" type="ORF">TWF694_004597</name>
</gene>
<evidence type="ECO:0000256" key="2">
    <source>
        <dbReference type="SAM" id="MobiDB-lite"/>
    </source>
</evidence>
<dbReference type="PANTHER" id="PTHR10039">
    <property type="entry name" value="AMELOGENIN"/>
    <property type="match status" value="1"/>
</dbReference>
<feature type="compositionally biased region" description="Polar residues" evidence="2">
    <location>
        <begin position="306"/>
        <end position="317"/>
    </location>
</feature>
<comment type="caution">
    <text evidence="3">The sequence shown here is derived from an EMBL/GenBank/DDBJ whole genome shotgun (WGS) entry which is preliminary data.</text>
</comment>
<keyword evidence="4" id="KW-1185">Reference proteome</keyword>
<dbReference type="Proteomes" id="UP001365542">
    <property type="component" value="Unassembled WGS sequence"/>
</dbReference>
<evidence type="ECO:0000313" key="3">
    <source>
        <dbReference type="EMBL" id="KAK6527613.1"/>
    </source>
</evidence>
<accession>A0AAV9WY68</accession>
<organism evidence="3 4">
    <name type="scientific">Orbilia ellipsospora</name>
    <dbReference type="NCBI Taxonomy" id="2528407"/>
    <lineage>
        <taxon>Eukaryota</taxon>
        <taxon>Fungi</taxon>
        <taxon>Dikarya</taxon>
        <taxon>Ascomycota</taxon>
        <taxon>Pezizomycotina</taxon>
        <taxon>Orbiliomycetes</taxon>
        <taxon>Orbiliales</taxon>
        <taxon>Orbiliaceae</taxon>
        <taxon>Orbilia</taxon>
    </lineage>
</organism>
<keyword evidence="1" id="KW-0175">Coiled coil</keyword>
<reference evidence="3 4" key="1">
    <citation type="submission" date="2019-10" db="EMBL/GenBank/DDBJ databases">
        <authorList>
            <person name="Palmer J.M."/>
        </authorList>
    </citation>
    <scope>NUCLEOTIDE SEQUENCE [LARGE SCALE GENOMIC DNA]</scope>
    <source>
        <strain evidence="3 4">TWF694</strain>
    </source>
</reference>
<evidence type="ECO:0000256" key="1">
    <source>
        <dbReference type="SAM" id="Coils"/>
    </source>
</evidence>
<protein>
    <submittedName>
        <fullName evidence="3">Uncharacterized protein</fullName>
    </submittedName>
</protein>
<feature type="coiled-coil region" evidence="1">
    <location>
        <begin position="4"/>
        <end position="31"/>
    </location>
</feature>
<dbReference type="AlphaFoldDB" id="A0AAV9WY68"/>
<sequence length="413" mass="47695">MDVNRLISKRIEELCARLKDYRTEVETFGKELQNASEGTFLWVGCTLSEICMKETCITWWKVSNATKTLPSELASKYKRMFSRLDPSEEQVIMFILTWIIFSYKGLKITELIAATPALVKALNDARWSKTARFKIRQELLDAEYIRHCIDRCLAISLVYIHEGIVYPIHKSLERYFCSLSKGSHDVFPEGYFEAPYCHYNLARACFGFLQSFSHLNRKLSGRELREFQEQPLASYAMNFWSLHARDGKELIGHPAVGWNPFLDENRFLLLNWFAFKEEVWLQQHLVVLFPIGMAISKFTQKKSKRAPNNTPSPSSATRPGMPAPENLIDFAVYSGIKEYVEIHMSQLHKRLGETKILENALQIAEAMEDSKITKLIEDRLCAGALSRLKTYWVEGKARVYKPRVTLLDANELL</sequence>
<dbReference type="EMBL" id="JAVHJO010000015">
    <property type="protein sequence ID" value="KAK6527613.1"/>
    <property type="molecule type" value="Genomic_DNA"/>
</dbReference>